<accession>A0A2S0VXG8</accession>
<reference evidence="2 3" key="1">
    <citation type="submission" date="2018-01" db="EMBL/GenBank/DDBJ databases">
        <title>Genome sequence of a Cantenovulum-like bacteria.</title>
        <authorList>
            <person name="Tan W.R."/>
            <person name="Lau N.-S."/>
            <person name="Go F."/>
            <person name="Amirul A.-A.A."/>
        </authorList>
    </citation>
    <scope>NUCLEOTIDE SEQUENCE [LARGE SCALE GENOMIC DNA]</scope>
    <source>
        <strain evidence="2 3">CCB-QB4</strain>
    </source>
</reference>
<dbReference type="AlphaFoldDB" id="A0A2S0VXG8"/>
<gene>
    <name evidence="2" type="ORF">C2869_21470</name>
</gene>
<dbReference type="NCBIfam" id="TIGR02532">
    <property type="entry name" value="IV_pilin_GFxxxE"/>
    <property type="match status" value="1"/>
</dbReference>
<organism evidence="2 3">
    <name type="scientific">Saccharobesus litoralis</name>
    <dbReference type="NCBI Taxonomy" id="2172099"/>
    <lineage>
        <taxon>Bacteria</taxon>
        <taxon>Pseudomonadati</taxon>
        <taxon>Pseudomonadota</taxon>
        <taxon>Gammaproteobacteria</taxon>
        <taxon>Alteromonadales</taxon>
        <taxon>Alteromonadaceae</taxon>
        <taxon>Saccharobesus</taxon>
    </lineage>
</organism>
<evidence type="ECO:0000313" key="3">
    <source>
        <dbReference type="Proteomes" id="UP000244441"/>
    </source>
</evidence>
<evidence type="ECO:0000256" key="1">
    <source>
        <dbReference type="SAM" id="Phobius"/>
    </source>
</evidence>
<dbReference type="OrthoDB" id="5593857at2"/>
<dbReference type="KEGG" id="cate:C2869_21470"/>
<dbReference type="Proteomes" id="UP000244441">
    <property type="component" value="Chromosome"/>
</dbReference>
<sequence>MTDSRATLGFTLIEIVIGIVVFSIAITIVTSVLSPLTTRSVDPLVQVRATELAQGLLEEISAKSFDEQSTKVLGSARCGETGLGAAACTTIPSCTTPGTATAATEETDREDYDDVDDYHCLSQSGSNILAGDGDPLSIYQGFQVAVLVGYDQGMDGTTASSPENAKLVTVTVTAPNQQTFAFSSYRFNY</sequence>
<proteinExistence type="predicted"/>
<keyword evidence="1" id="KW-0472">Membrane</keyword>
<keyword evidence="1" id="KW-1133">Transmembrane helix</keyword>
<evidence type="ECO:0000313" key="2">
    <source>
        <dbReference type="EMBL" id="AWB68810.1"/>
    </source>
</evidence>
<name>A0A2S0VXG8_9ALTE</name>
<protein>
    <submittedName>
        <fullName evidence="2">Prepilin-type cleavage/methylation domain-containing protein</fullName>
    </submittedName>
</protein>
<dbReference type="EMBL" id="CP026604">
    <property type="protein sequence ID" value="AWB68810.1"/>
    <property type="molecule type" value="Genomic_DNA"/>
</dbReference>
<dbReference type="InterPro" id="IPR012902">
    <property type="entry name" value="N_methyl_site"/>
</dbReference>
<keyword evidence="3" id="KW-1185">Reference proteome</keyword>
<keyword evidence="1" id="KW-0812">Transmembrane</keyword>
<dbReference type="Pfam" id="PF07963">
    <property type="entry name" value="N_methyl"/>
    <property type="match status" value="1"/>
</dbReference>
<dbReference type="RefSeq" id="WP_108604863.1">
    <property type="nucleotide sequence ID" value="NZ_CP026604.1"/>
</dbReference>
<feature type="transmembrane region" description="Helical" evidence="1">
    <location>
        <begin position="12"/>
        <end position="33"/>
    </location>
</feature>